<name>A0A1S3B3R7_CUCME</name>
<dbReference type="SMART" id="SM00220">
    <property type="entry name" value="S_TKc"/>
    <property type="match status" value="1"/>
</dbReference>
<dbReference type="GO" id="GO:0030247">
    <property type="term" value="F:polysaccharide binding"/>
    <property type="evidence" value="ECO:0007669"/>
    <property type="project" value="InterPro"/>
</dbReference>
<keyword evidence="2" id="KW-0723">Serine/threonine-protein kinase</keyword>
<comment type="catalytic activity">
    <reaction evidence="17">
        <text>L-threonyl-[protein] + ATP = O-phospho-L-threonyl-[protein] + ADP + H(+)</text>
        <dbReference type="Rhea" id="RHEA:46608"/>
        <dbReference type="Rhea" id="RHEA-COMP:11060"/>
        <dbReference type="Rhea" id="RHEA-COMP:11605"/>
        <dbReference type="ChEBI" id="CHEBI:15378"/>
        <dbReference type="ChEBI" id="CHEBI:30013"/>
        <dbReference type="ChEBI" id="CHEBI:30616"/>
        <dbReference type="ChEBI" id="CHEBI:61977"/>
        <dbReference type="ChEBI" id="CHEBI:456216"/>
    </reaction>
</comment>
<evidence type="ECO:0000256" key="5">
    <source>
        <dbReference type="ARBA" id="ARBA00022679"/>
    </source>
</evidence>
<dbReference type="SMART" id="SM00179">
    <property type="entry name" value="EGF_CA"/>
    <property type="match status" value="1"/>
</dbReference>
<dbReference type="EnsemblPlants" id="MELO3C008436.2.1">
    <property type="protein sequence ID" value="MELO3C008436.2.1"/>
    <property type="gene ID" value="MELO3C008436.2"/>
</dbReference>
<dbReference type="PANTHER" id="PTHR27005">
    <property type="entry name" value="WALL-ASSOCIATED RECEPTOR KINASE-LIKE 21"/>
    <property type="match status" value="1"/>
</dbReference>
<feature type="chain" id="PRO_5044565077" evidence="22">
    <location>
        <begin position="21"/>
        <end position="739"/>
    </location>
</feature>
<dbReference type="Pfam" id="PF07645">
    <property type="entry name" value="EGF_CA"/>
    <property type="match status" value="1"/>
</dbReference>
<dbReference type="Gramene" id="MELO3C008436.2.1">
    <property type="protein sequence ID" value="MELO3C008436.2.1"/>
    <property type="gene ID" value="MELO3C008436.2"/>
</dbReference>
<reference evidence="25" key="1">
    <citation type="submission" date="2023-03" db="UniProtKB">
        <authorList>
            <consortium name="EnsemblPlants"/>
        </authorList>
    </citation>
    <scope>IDENTIFICATION</scope>
</reference>
<evidence type="ECO:0000256" key="1">
    <source>
        <dbReference type="ARBA" id="ARBA00004479"/>
    </source>
</evidence>
<dbReference type="Pfam" id="PF13947">
    <property type="entry name" value="GUB_WAK_bind"/>
    <property type="match status" value="1"/>
</dbReference>
<dbReference type="SUPFAM" id="SSF57196">
    <property type="entry name" value="EGF/Laminin"/>
    <property type="match status" value="1"/>
</dbReference>
<dbReference type="GO" id="GO:0007166">
    <property type="term" value="P:cell surface receptor signaling pathway"/>
    <property type="evidence" value="ECO:0007669"/>
    <property type="project" value="InterPro"/>
</dbReference>
<dbReference type="PROSITE" id="PS50011">
    <property type="entry name" value="PROTEIN_KINASE_DOM"/>
    <property type="match status" value="1"/>
</dbReference>
<dbReference type="InterPro" id="IPR049883">
    <property type="entry name" value="NOTCH1_EGF-like"/>
</dbReference>
<dbReference type="PROSITE" id="PS01187">
    <property type="entry name" value="EGF_CA"/>
    <property type="match status" value="1"/>
</dbReference>
<dbReference type="InterPro" id="IPR000742">
    <property type="entry name" value="EGF"/>
</dbReference>
<keyword evidence="7 22" id="KW-0732">Signal</keyword>
<dbReference type="Gene3D" id="3.30.200.20">
    <property type="entry name" value="Phosphorylase Kinase, domain 1"/>
    <property type="match status" value="1"/>
</dbReference>
<dbReference type="InterPro" id="IPR011009">
    <property type="entry name" value="Kinase-like_dom_sf"/>
</dbReference>
<keyword evidence="8" id="KW-0677">Repeat</keyword>
<dbReference type="SUPFAM" id="SSF56112">
    <property type="entry name" value="Protein kinase-like (PK-like)"/>
    <property type="match status" value="1"/>
</dbReference>
<evidence type="ECO:0000256" key="14">
    <source>
        <dbReference type="ARBA" id="ARBA00023157"/>
    </source>
</evidence>
<evidence type="ECO:0000256" key="10">
    <source>
        <dbReference type="ARBA" id="ARBA00022777"/>
    </source>
</evidence>
<dbReference type="GO" id="GO:0005524">
    <property type="term" value="F:ATP binding"/>
    <property type="evidence" value="ECO:0007669"/>
    <property type="project" value="UniProtKB-UniRule"/>
</dbReference>
<feature type="transmembrane region" description="Helical" evidence="21">
    <location>
        <begin position="346"/>
        <end position="368"/>
    </location>
</feature>
<evidence type="ECO:0000313" key="25">
    <source>
        <dbReference type="EnsemblPlants" id="MELO3C008436.2.1"/>
    </source>
</evidence>
<comment type="function">
    <text evidence="18">Serine/threonine-protein kinase that may function as a signaling receptor of extracellular matrix component. Binding to pectin may have significance in the control of cell expansion, morphogenesis and development.</text>
</comment>
<dbReference type="CDD" id="cd00054">
    <property type="entry name" value="EGF_CA"/>
    <property type="match status" value="1"/>
</dbReference>
<keyword evidence="6 21" id="KW-0812">Transmembrane</keyword>
<evidence type="ECO:0000259" key="23">
    <source>
        <dbReference type="PROSITE" id="PS50011"/>
    </source>
</evidence>
<keyword evidence="12 21" id="KW-1133">Transmembrane helix</keyword>
<dbReference type="GO" id="GO:0005509">
    <property type="term" value="F:calcium ion binding"/>
    <property type="evidence" value="ECO:0007669"/>
    <property type="project" value="InterPro"/>
</dbReference>
<organism evidence="25">
    <name type="scientific">Cucumis melo</name>
    <name type="common">Muskmelon</name>
    <dbReference type="NCBI Taxonomy" id="3656"/>
    <lineage>
        <taxon>Eukaryota</taxon>
        <taxon>Viridiplantae</taxon>
        <taxon>Streptophyta</taxon>
        <taxon>Embryophyta</taxon>
        <taxon>Tracheophyta</taxon>
        <taxon>Spermatophyta</taxon>
        <taxon>Magnoliopsida</taxon>
        <taxon>eudicotyledons</taxon>
        <taxon>Gunneridae</taxon>
        <taxon>Pentapetalae</taxon>
        <taxon>rosids</taxon>
        <taxon>fabids</taxon>
        <taxon>Cucurbitales</taxon>
        <taxon>Cucurbitaceae</taxon>
        <taxon>Benincaseae</taxon>
        <taxon>Cucumis</taxon>
    </lineage>
</organism>
<keyword evidence="4" id="KW-0597">Phosphoprotein</keyword>
<evidence type="ECO:0000256" key="20">
    <source>
        <dbReference type="PROSITE-ProRule" id="PRU10141"/>
    </source>
</evidence>
<evidence type="ECO:0000256" key="16">
    <source>
        <dbReference type="ARBA" id="ARBA00047558"/>
    </source>
</evidence>
<comment type="catalytic activity">
    <reaction evidence="16">
        <text>L-seryl-[protein] + ATP = O-phospho-L-seryl-[protein] + ADP + H(+)</text>
        <dbReference type="Rhea" id="RHEA:17989"/>
        <dbReference type="Rhea" id="RHEA-COMP:9863"/>
        <dbReference type="Rhea" id="RHEA-COMP:11604"/>
        <dbReference type="ChEBI" id="CHEBI:15378"/>
        <dbReference type="ChEBI" id="CHEBI:29999"/>
        <dbReference type="ChEBI" id="CHEBI:30616"/>
        <dbReference type="ChEBI" id="CHEBI:83421"/>
        <dbReference type="ChEBI" id="CHEBI:456216"/>
    </reaction>
</comment>
<dbReference type="Gene3D" id="1.10.510.10">
    <property type="entry name" value="Transferase(Phosphotransferase) domain 1"/>
    <property type="match status" value="1"/>
</dbReference>
<dbReference type="InterPro" id="IPR018097">
    <property type="entry name" value="EGF_Ca-bd_CS"/>
</dbReference>
<evidence type="ECO:0000256" key="17">
    <source>
        <dbReference type="ARBA" id="ARBA00047951"/>
    </source>
</evidence>
<dbReference type="FunFam" id="2.10.25.10:FF:000038">
    <property type="entry name" value="Fibrillin 2"/>
    <property type="match status" value="1"/>
</dbReference>
<dbReference type="Pfam" id="PF07714">
    <property type="entry name" value="PK_Tyr_Ser-Thr"/>
    <property type="match status" value="1"/>
</dbReference>
<dbReference type="InterPro" id="IPR000152">
    <property type="entry name" value="EGF-type_Asp/Asn_hydroxyl_site"/>
</dbReference>
<dbReference type="InterPro" id="IPR025287">
    <property type="entry name" value="WAK_GUB"/>
</dbReference>
<dbReference type="PROSITE" id="PS50026">
    <property type="entry name" value="EGF_3"/>
    <property type="match status" value="1"/>
</dbReference>
<accession>A0A1S3B3R7</accession>
<keyword evidence="3 19" id="KW-0245">EGF-like domain</keyword>
<gene>
    <name evidence="25" type="primary">103485671</name>
</gene>
<feature type="signal peptide" evidence="22">
    <location>
        <begin position="1"/>
        <end position="20"/>
    </location>
</feature>
<feature type="domain" description="EGF-like" evidence="24">
    <location>
        <begin position="293"/>
        <end position="337"/>
    </location>
</feature>
<evidence type="ECO:0000256" key="13">
    <source>
        <dbReference type="ARBA" id="ARBA00023136"/>
    </source>
</evidence>
<evidence type="ECO:0000256" key="12">
    <source>
        <dbReference type="ARBA" id="ARBA00022989"/>
    </source>
</evidence>
<dbReference type="FunFam" id="3.30.200.20:FF:000043">
    <property type="entry name" value="Wall-associated receptor kinase 2"/>
    <property type="match status" value="1"/>
</dbReference>
<keyword evidence="10" id="KW-0418">Kinase</keyword>
<dbReference type="FunFam" id="1.10.510.10:FF:000084">
    <property type="entry name" value="Wall-associated receptor kinase 2"/>
    <property type="match status" value="1"/>
</dbReference>
<dbReference type="InterPro" id="IPR001881">
    <property type="entry name" value="EGF-like_Ca-bd_dom"/>
</dbReference>
<dbReference type="PANTHER" id="PTHR27005:SF468">
    <property type="entry name" value="OS01G0310500 PROTEIN"/>
    <property type="match status" value="1"/>
</dbReference>
<feature type="binding site" evidence="20">
    <location>
        <position position="446"/>
    </location>
    <ligand>
        <name>ATP</name>
        <dbReference type="ChEBI" id="CHEBI:30616"/>
    </ligand>
</feature>
<evidence type="ECO:0000256" key="2">
    <source>
        <dbReference type="ARBA" id="ARBA00022527"/>
    </source>
</evidence>
<evidence type="ECO:0000256" key="11">
    <source>
        <dbReference type="ARBA" id="ARBA00022840"/>
    </source>
</evidence>
<keyword evidence="15" id="KW-0325">Glycoprotein</keyword>
<dbReference type="PROSITE" id="PS00108">
    <property type="entry name" value="PROTEIN_KINASE_ST"/>
    <property type="match status" value="1"/>
</dbReference>
<proteinExistence type="predicted"/>
<evidence type="ECO:0000256" key="9">
    <source>
        <dbReference type="ARBA" id="ARBA00022741"/>
    </source>
</evidence>
<dbReference type="Gene3D" id="2.10.25.10">
    <property type="entry name" value="Laminin"/>
    <property type="match status" value="1"/>
</dbReference>
<feature type="domain" description="Protein kinase" evidence="23">
    <location>
        <begin position="417"/>
        <end position="698"/>
    </location>
</feature>
<comment type="subcellular location">
    <subcellularLocation>
        <location evidence="1">Membrane</location>
        <topology evidence="1">Single-pass type I membrane protein</topology>
    </subcellularLocation>
</comment>
<evidence type="ECO:0000256" key="8">
    <source>
        <dbReference type="ARBA" id="ARBA00022737"/>
    </source>
</evidence>
<dbReference type="InterPro" id="IPR001245">
    <property type="entry name" value="Ser-Thr/Tyr_kinase_cat_dom"/>
</dbReference>
<keyword evidence="11 20" id="KW-0067">ATP-binding</keyword>
<evidence type="ECO:0000256" key="7">
    <source>
        <dbReference type="ARBA" id="ARBA00022729"/>
    </source>
</evidence>
<evidence type="ECO:0000256" key="21">
    <source>
        <dbReference type="SAM" id="Phobius"/>
    </source>
</evidence>
<protein>
    <submittedName>
        <fullName evidence="25">Uncharacterized protein</fullName>
    </submittedName>
</protein>
<keyword evidence="5" id="KW-0808">Transferase</keyword>
<dbReference type="GO" id="GO:0005886">
    <property type="term" value="C:plasma membrane"/>
    <property type="evidence" value="ECO:0007669"/>
    <property type="project" value="TreeGrafter"/>
</dbReference>
<dbReference type="GO" id="GO:0004674">
    <property type="term" value="F:protein serine/threonine kinase activity"/>
    <property type="evidence" value="ECO:0007669"/>
    <property type="project" value="UniProtKB-KW"/>
</dbReference>
<evidence type="ECO:0000256" key="18">
    <source>
        <dbReference type="ARBA" id="ARBA00058961"/>
    </source>
</evidence>
<evidence type="ECO:0000256" key="4">
    <source>
        <dbReference type="ARBA" id="ARBA00022553"/>
    </source>
</evidence>
<dbReference type="CDD" id="cd14066">
    <property type="entry name" value="STKc_IRAK"/>
    <property type="match status" value="1"/>
</dbReference>
<keyword evidence="14" id="KW-1015">Disulfide bond</keyword>
<evidence type="ECO:0000256" key="22">
    <source>
        <dbReference type="SAM" id="SignalP"/>
    </source>
</evidence>
<keyword evidence="13 21" id="KW-0472">Membrane</keyword>
<dbReference type="PROSITE" id="PS00010">
    <property type="entry name" value="ASX_HYDROXYL"/>
    <property type="match status" value="1"/>
</dbReference>
<dbReference type="PROSITE" id="PS00107">
    <property type="entry name" value="PROTEIN_KINASE_ATP"/>
    <property type="match status" value="1"/>
</dbReference>
<comment type="caution">
    <text evidence="19">Lacks conserved residue(s) required for the propagation of feature annotation.</text>
</comment>
<dbReference type="InterPro" id="IPR045274">
    <property type="entry name" value="WAK-like"/>
</dbReference>
<dbReference type="InterPro" id="IPR000719">
    <property type="entry name" value="Prot_kinase_dom"/>
</dbReference>
<dbReference type="AlphaFoldDB" id="A0A1S3B3R7"/>
<evidence type="ECO:0000259" key="24">
    <source>
        <dbReference type="PROSITE" id="PS50026"/>
    </source>
</evidence>
<sequence>MKIQAEDLMKLIILLSGTLAAAVEVAKVLTGCDEHCGNLRIPYPFGIKKRCYLDQAFSITCNKTYHPPKPFLQDSNIEITNISIIQGQLHIKQFVARDCYTKNGPSESNTRPFLLLNKFRISNTDNKFIVIGCDTYAYIYGEIEGESYKSGCMALCGNNNTKIIKDGSCSGNGCCQLQIPKGLKILELEVRSFDNHSEVLKFNPCGYAFVIQQDKFTFSKKYIYNFTQEEVPLVLDWGIPTNTSCSKGENKGNCSICGLNAERIRFLDDGSEYRCQCLEGFEGNPYLPQGCQDIDECKNGSHKCKYKDLCFNTPGNYTCHCPKNHKGDGKYGGEGCTPNFMSSIHIIIGTSVGLAVLVIGGIWLYLGYRRWKFIQQKEKFFKRNGGLMLQQHLSQWQSPDMLKIFTREELEKATNKYDESAVVGKGGYGTVYKGVLDDGSTVAIKKSKLVNQSQTNQFINEVIILSQINHRNVVKLIGCCLETKVPLLVYEFITNGTLSEHIHSKTNQVRLPWATRLKIASEIASVLSYLHYSASTPIIHRDIKSNNILLDQNYTAKVSDFGTSKLVPLDRTQISTMVQGTIGYLDPEYFLTSELTEKSDVYSFGIVLLELITGKKAVCFDGPEEERSLAMYVLCAMEEDRVEEVMEKGMATEENFEEIKKVVELGRKCLRVKRDERPSMKEVAMELEGLTQIQHIEFRSWSGRNNFLLDGASNTTQVVTTDTDESMKAEDLTFVNDGR</sequence>
<dbReference type="InterPro" id="IPR008271">
    <property type="entry name" value="Ser/Thr_kinase_AS"/>
</dbReference>
<dbReference type="InterPro" id="IPR017441">
    <property type="entry name" value="Protein_kinase_ATP_BS"/>
</dbReference>
<evidence type="ECO:0000256" key="15">
    <source>
        <dbReference type="ARBA" id="ARBA00023180"/>
    </source>
</evidence>
<evidence type="ECO:0000256" key="3">
    <source>
        <dbReference type="ARBA" id="ARBA00022536"/>
    </source>
</evidence>
<evidence type="ECO:0000256" key="19">
    <source>
        <dbReference type="PROSITE-ProRule" id="PRU00076"/>
    </source>
</evidence>
<dbReference type="eggNOG" id="ENOG502QQPF">
    <property type="taxonomic scope" value="Eukaryota"/>
</dbReference>
<keyword evidence="9 20" id="KW-0547">Nucleotide-binding</keyword>
<evidence type="ECO:0000256" key="6">
    <source>
        <dbReference type="ARBA" id="ARBA00022692"/>
    </source>
</evidence>